<evidence type="ECO:0000256" key="1">
    <source>
        <dbReference type="SAM" id="Phobius"/>
    </source>
</evidence>
<feature type="transmembrane region" description="Helical" evidence="1">
    <location>
        <begin position="20"/>
        <end position="38"/>
    </location>
</feature>
<dbReference type="STRING" id="43989.cce_1254"/>
<evidence type="ECO:0000313" key="3">
    <source>
        <dbReference type="Proteomes" id="UP000001203"/>
    </source>
</evidence>
<dbReference type="eggNOG" id="ENOG5030JQG">
    <property type="taxonomic scope" value="Bacteria"/>
</dbReference>
<feature type="transmembrane region" description="Helical" evidence="1">
    <location>
        <begin position="83"/>
        <end position="106"/>
    </location>
</feature>
<accession>B1WVL7</accession>
<dbReference type="HOGENOM" id="CLU_127001_0_0_3"/>
<keyword evidence="1" id="KW-0472">Membrane</keyword>
<dbReference type="Proteomes" id="UP000001203">
    <property type="component" value="Chromosome circular"/>
</dbReference>
<feature type="transmembrane region" description="Helical" evidence="1">
    <location>
        <begin position="126"/>
        <end position="146"/>
    </location>
</feature>
<dbReference type="EMBL" id="CP000806">
    <property type="protein sequence ID" value="ACB50604.1"/>
    <property type="molecule type" value="Genomic_DNA"/>
</dbReference>
<sequence>MEMSIMQALQREIRKIGSLALFFLLGFGYILLIMKLFLKEYSIDTYVLSKAIIGALVAAKAVAIMDATPWMNRFEESPRYLSILYKTFIYTVAVLILGIMEHLLHAYHQTKSLIPAFKSFLVSENIYQVLAVTLCISIVFFIHNILKELEIYFGKENVHEFFFAPSQLRGKNSTIPSEKS</sequence>
<feature type="transmembrane region" description="Helical" evidence="1">
    <location>
        <begin position="50"/>
        <end position="71"/>
    </location>
</feature>
<proteinExistence type="predicted"/>
<name>B1WVL7_CROS5</name>
<protein>
    <submittedName>
        <fullName evidence="2">Uncharacterized protein</fullName>
    </submittedName>
</protein>
<keyword evidence="3" id="KW-1185">Reference proteome</keyword>
<dbReference type="AlphaFoldDB" id="B1WVL7"/>
<gene>
    <name evidence="2" type="ordered locus">cce_1254</name>
</gene>
<evidence type="ECO:0000313" key="2">
    <source>
        <dbReference type="EMBL" id="ACB50604.1"/>
    </source>
</evidence>
<organism evidence="2 3">
    <name type="scientific">Crocosphaera subtropica (strain ATCC 51142 / BH68)</name>
    <name type="common">Cyanothece sp. (strain ATCC 51142)</name>
    <dbReference type="NCBI Taxonomy" id="43989"/>
    <lineage>
        <taxon>Bacteria</taxon>
        <taxon>Bacillati</taxon>
        <taxon>Cyanobacteriota</taxon>
        <taxon>Cyanophyceae</taxon>
        <taxon>Oscillatoriophycideae</taxon>
        <taxon>Chroococcales</taxon>
        <taxon>Aphanothecaceae</taxon>
        <taxon>Crocosphaera</taxon>
        <taxon>Crocosphaera subtropica</taxon>
    </lineage>
</organism>
<reference evidence="2 3" key="1">
    <citation type="journal article" date="2008" name="Proc. Natl. Acad. Sci. U.S.A.">
        <title>The genome of Cyanothece 51142, a unicellular diazotrophic cyanobacterium important in the marine nitrogen cycle.</title>
        <authorList>
            <person name="Welsh E.A."/>
            <person name="Liberton M."/>
            <person name="Stoeckel J."/>
            <person name="Loh T."/>
            <person name="Elvitigala T."/>
            <person name="Wang C."/>
            <person name="Wollam A."/>
            <person name="Fulton R.S."/>
            <person name="Clifton S.W."/>
            <person name="Jacobs J.M."/>
            <person name="Aurora R."/>
            <person name="Ghosh B.K."/>
            <person name="Sherman L.A."/>
            <person name="Smith R.D."/>
            <person name="Wilson R.K."/>
            <person name="Pakrasi H.B."/>
        </authorList>
    </citation>
    <scope>NUCLEOTIDE SEQUENCE [LARGE SCALE GENOMIC DNA]</scope>
    <source>
        <strain evidence="3">ATCC 51142 / BH68</strain>
    </source>
</reference>
<keyword evidence="1" id="KW-1133">Transmembrane helix</keyword>
<dbReference type="KEGG" id="cyt:cce_1254"/>
<keyword evidence="1" id="KW-0812">Transmembrane</keyword>